<dbReference type="AlphaFoldDB" id="A0A4Y2D6I9"/>
<name>A0A4Y2D6I9_ARAVE</name>
<dbReference type="EMBL" id="BGPR01000312">
    <property type="protein sequence ID" value="GBM12323.1"/>
    <property type="molecule type" value="Genomic_DNA"/>
</dbReference>
<keyword evidence="2" id="KW-1185">Reference proteome</keyword>
<gene>
    <name evidence="1" type="ORF">AVEN_116767_1</name>
</gene>
<evidence type="ECO:0000313" key="1">
    <source>
        <dbReference type="EMBL" id="GBM12323.1"/>
    </source>
</evidence>
<protein>
    <submittedName>
        <fullName evidence="1">Uncharacterized protein</fullName>
    </submittedName>
</protein>
<dbReference type="Proteomes" id="UP000499080">
    <property type="component" value="Unassembled WGS sequence"/>
</dbReference>
<evidence type="ECO:0000313" key="2">
    <source>
        <dbReference type="Proteomes" id="UP000499080"/>
    </source>
</evidence>
<accession>A0A4Y2D6I9</accession>
<comment type="caution">
    <text evidence="1">The sequence shown here is derived from an EMBL/GenBank/DDBJ whole genome shotgun (WGS) entry which is preliminary data.</text>
</comment>
<reference evidence="1 2" key="1">
    <citation type="journal article" date="2019" name="Sci. Rep.">
        <title>Orb-weaving spider Araneus ventricosus genome elucidates the spidroin gene catalogue.</title>
        <authorList>
            <person name="Kono N."/>
            <person name="Nakamura H."/>
            <person name="Ohtoshi R."/>
            <person name="Moran D.A.P."/>
            <person name="Shinohara A."/>
            <person name="Yoshida Y."/>
            <person name="Fujiwara M."/>
            <person name="Mori M."/>
            <person name="Tomita M."/>
            <person name="Arakawa K."/>
        </authorList>
    </citation>
    <scope>NUCLEOTIDE SEQUENCE [LARGE SCALE GENOMIC DNA]</scope>
</reference>
<sequence length="113" mass="12700">MTHQILWHDDRGTDFETSPGFRGLSRAPLRKTEEGAKMKEKCLPLSSEISCQSNHFFLPFTFQFWRHGQLPGPRAASGFRKVAASKGGNICPTSFTSSRALKTSEKFRDTCSM</sequence>
<organism evidence="1 2">
    <name type="scientific">Araneus ventricosus</name>
    <name type="common">Orbweaver spider</name>
    <name type="synonym">Epeira ventricosa</name>
    <dbReference type="NCBI Taxonomy" id="182803"/>
    <lineage>
        <taxon>Eukaryota</taxon>
        <taxon>Metazoa</taxon>
        <taxon>Ecdysozoa</taxon>
        <taxon>Arthropoda</taxon>
        <taxon>Chelicerata</taxon>
        <taxon>Arachnida</taxon>
        <taxon>Araneae</taxon>
        <taxon>Araneomorphae</taxon>
        <taxon>Entelegynae</taxon>
        <taxon>Araneoidea</taxon>
        <taxon>Araneidae</taxon>
        <taxon>Araneus</taxon>
    </lineage>
</organism>
<proteinExistence type="predicted"/>